<keyword evidence="3" id="KW-1185">Reference proteome</keyword>
<dbReference type="AlphaFoldDB" id="A0AAD6G662"/>
<feature type="compositionally biased region" description="Acidic residues" evidence="1">
    <location>
        <begin position="759"/>
        <end position="768"/>
    </location>
</feature>
<dbReference type="EMBL" id="JAPVEA010000002">
    <property type="protein sequence ID" value="KAJ5459862.1"/>
    <property type="molecule type" value="Genomic_DNA"/>
</dbReference>
<feature type="compositionally biased region" description="Acidic residues" evidence="1">
    <location>
        <begin position="310"/>
        <end position="329"/>
    </location>
</feature>
<feature type="compositionally biased region" description="Low complexity" evidence="1">
    <location>
        <begin position="430"/>
        <end position="444"/>
    </location>
</feature>
<feature type="region of interest" description="Disordered" evidence="1">
    <location>
        <begin position="404"/>
        <end position="456"/>
    </location>
</feature>
<comment type="caution">
    <text evidence="2">The sequence shown here is derived from an EMBL/GenBank/DDBJ whole genome shotgun (WGS) entry which is preliminary data.</text>
</comment>
<reference evidence="2" key="1">
    <citation type="submission" date="2022-12" db="EMBL/GenBank/DDBJ databases">
        <authorList>
            <person name="Petersen C."/>
        </authorList>
    </citation>
    <scope>NUCLEOTIDE SEQUENCE</scope>
    <source>
        <strain evidence="2">IBT 16125</strain>
    </source>
</reference>
<evidence type="ECO:0008006" key="4">
    <source>
        <dbReference type="Google" id="ProtNLM"/>
    </source>
</evidence>
<feature type="region of interest" description="Disordered" evidence="1">
    <location>
        <begin position="72"/>
        <end position="128"/>
    </location>
</feature>
<dbReference type="RefSeq" id="XP_056768904.1">
    <property type="nucleotide sequence ID" value="XM_056904797.1"/>
</dbReference>
<feature type="region of interest" description="Disordered" evidence="1">
    <location>
        <begin position="155"/>
        <end position="178"/>
    </location>
</feature>
<feature type="compositionally biased region" description="Basic and acidic residues" evidence="1">
    <location>
        <begin position="344"/>
        <end position="353"/>
    </location>
</feature>
<feature type="compositionally biased region" description="Basic and acidic residues" evidence="1">
    <location>
        <begin position="224"/>
        <end position="238"/>
    </location>
</feature>
<sequence>MHSHSDGGASSFWIGPEPPLEEQLQYHQAHHASQSYDMLSASISSISTDKTQPVVGHGQGHGRLSVPAPAAVPYLGTHTNTPEASHPPSLYTGISGNSPPSLPSTEGHSTGSQVPSHSHPGGGPRPQIDCSYIPTDLAHHAVPAGIPTHILSEDLQQPTQNPGNAISQSTAPPTPPDLKTDLELLRQVVSGVTWHFLEVQYFCPSQPCDYESLREDKVKTHWNNVHREDNKKSGENKPLKTTYPHPEKCPGCEKPIGSWRQMWACYTKHRCVDPKSLGACSGTGGNDPGNDPGDDPGDYPGDDFGHDFGDDPGDDYGNDSDDEPDDDPGDESRQAGCNGVGSYMDDRGGERPSSHRHGPNVFGNAMGHPPWQSFPGAHAAETSHHPVASLARTQSMLDTVATTLNTMPPQPRQITLRPSTSPVSVRNTSRRTVGGRVSRSGRPSGPRPERPAHDSRRRLCGHCRIRRSDCQQCQNDPPSNEGCHRCRRSPNTATGQADNPRMVGSFFQTSPTRQTIRYIDPAILNAQAYPDLTGSIPMGPSGNVDARGDMHYGQQEDYEPRTNFRPGNRSYHARAVTDVLVRGIPESEMETSVLDLKARSQIKNAQKADPVVVALPFRIPLPRLRRPLTGVATIPSGGMELVTRRAFGPPFLSPIKPSSGCQCSCRSRSQTTYFGRGRVDIAPGRKVEMNFKMMPAQRNAGHPLRTRIQVVVKMLRLRTSAAKSATGKREAHAALKDAVESTLEASETTTQEEGKIVDLDDSADDSDVESIANSTFSSPACSRSSSYSDLTVFSSSRPSSPSQWDWEEETSCREDEPIQDVELYEEEENELEFRFDLDLEGSLKKLSEWTGVSTDTLCSERSTLDPDRVFEYLMKYLLWVLFSLARARDYEPNPCLRKKPSPRS</sequence>
<feature type="region of interest" description="Disordered" evidence="1">
    <location>
        <begin position="740"/>
        <end position="812"/>
    </location>
</feature>
<feature type="region of interest" description="Disordered" evidence="1">
    <location>
        <begin position="224"/>
        <end position="245"/>
    </location>
</feature>
<name>A0AAD6G662_9EURO</name>
<protein>
    <recommendedName>
        <fullName evidence="4">C2H2-type domain-containing protein</fullName>
    </recommendedName>
</protein>
<dbReference type="Proteomes" id="UP001213681">
    <property type="component" value="Unassembled WGS sequence"/>
</dbReference>
<feature type="compositionally biased region" description="Polar residues" evidence="1">
    <location>
        <begin position="155"/>
        <end position="171"/>
    </location>
</feature>
<organism evidence="2 3">
    <name type="scientific">Penicillium daleae</name>
    <dbReference type="NCBI Taxonomy" id="63821"/>
    <lineage>
        <taxon>Eukaryota</taxon>
        <taxon>Fungi</taxon>
        <taxon>Dikarya</taxon>
        <taxon>Ascomycota</taxon>
        <taxon>Pezizomycotina</taxon>
        <taxon>Eurotiomycetes</taxon>
        <taxon>Eurotiomycetidae</taxon>
        <taxon>Eurotiales</taxon>
        <taxon>Aspergillaceae</taxon>
        <taxon>Penicillium</taxon>
    </lineage>
</organism>
<evidence type="ECO:0000313" key="2">
    <source>
        <dbReference type="EMBL" id="KAJ5459862.1"/>
    </source>
</evidence>
<accession>A0AAD6G662</accession>
<feature type="region of interest" description="Disordered" evidence="1">
    <location>
        <begin position="282"/>
        <end position="386"/>
    </location>
</feature>
<evidence type="ECO:0000313" key="3">
    <source>
        <dbReference type="Proteomes" id="UP001213681"/>
    </source>
</evidence>
<reference evidence="2" key="2">
    <citation type="journal article" date="2023" name="IMA Fungus">
        <title>Comparative genomic study of the Penicillium genus elucidates a diverse pangenome and 15 lateral gene transfer events.</title>
        <authorList>
            <person name="Petersen C."/>
            <person name="Sorensen T."/>
            <person name="Nielsen M.R."/>
            <person name="Sondergaard T.E."/>
            <person name="Sorensen J.L."/>
            <person name="Fitzpatrick D.A."/>
            <person name="Frisvad J.C."/>
            <person name="Nielsen K.L."/>
        </authorList>
    </citation>
    <scope>NUCLEOTIDE SEQUENCE</scope>
    <source>
        <strain evidence="2">IBT 16125</strain>
    </source>
</reference>
<gene>
    <name evidence="2" type="ORF">N7458_001414</name>
</gene>
<proteinExistence type="predicted"/>
<feature type="compositionally biased region" description="Polar residues" evidence="1">
    <location>
        <begin position="404"/>
        <end position="427"/>
    </location>
</feature>
<feature type="compositionally biased region" description="Polar residues" evidence="1">
    <location>
        <begin position="92"/>
        <end position="114"/>
    </location>
</feature>
<feature type="compositionally biased region" description="Acidic residues" evidence="1">
    <location>
        <begin position="292"/>
        <end position="301"/>
    </location>
</feature>
<evidence type="ECO:0000256" key="1">
    <source>
        <dbReference type="SAM" id="MobiDB-lite"/>
    </source>
</evidence>
<feature type="compositionally biased region" description="Low complexity" evidence="1">
    <location>
        <begin position="774"/>
        <end position="802"/>
    </location>
</feature>
<dbReference type="GeneID" id="81595040"/>